<dbReference type="PROSITE" id="PS50975">
    <property type="entry name" value="ATP_GRASP"/>
    <property type="match status" value="1"/>
</dbReference>
<dbReference type="SUPFAM" id="SSF52440">
    <property type="entry name" value="PreATP-grasp domain"/>
    <property type="match status" value="1"/>
</dbReference>
<dbReference type="InterPro" id="IPR020562">
    <property type="entry name" value="PRibGlycinamide_synth_N"/>
</dbReference>
<dbReference type="InterPro" id="IPR020561">
    <property type="entry name" value="PRibGlycinamid_synth_ATP-grasp"/>
</dbReference>
<dbReference type="GO" id="GO:0009113">
    <property type="term" value="P:purine nucleobase biosynthetic process"/>
    <property type="evidence" value="ECO:0007669"/>
    <property type="project" value="InterPro"/>
</dbReference>
<evidence type="ECO:0000256" key="3">
    <source>
        <dbReference type="ARBA" id="ARBA00005174"/>
    </source>
</evidence>
<dbReference type="InterPro" id="IPR000115">
    <property type="entry name" value="PRibGlycinamide_synth"/>
</dbReference>
<keyword evidence="10" id="KW-0464">Manganese</keyword>
<evidence type="ECO:0000259" key="16">
    <source>
        <dbReference type="PROSITE" id="PS50975"/>
    </source>
</evidence>
<dbReference type="SMART" id="SM01210">
    <property type="entry name" value="GARS_C"/>
    <property type="match status" value="1"/>
</dbReference>
<keyword evidence="8 14" id="KW-0658">Purine biosynthesis</keyword>
<dbReference type="Pfam" id="PF02844">
    <property type="entry name" value="GARS_N"/>
    <property type="match status" value="1"/>
</dbReference>
<dbReference type="PANTHER" id="PTHR43472:SF1">
    <property type="entry name" value="PHOSPHORIBOSYLAMINE--GLYCINE LIGASE, CHLOROPLASTIC"/>
    <property type="match status" value="1"/>
</dbReference>
<evidence type="ECO:0000313" key="17">
    <source>
        <dbReference type="EMBL" id="KKR32805.1"/>
    </source>
</evidence>
<evidence type="ECO:0000256" key="10">
    <source>
        <dbReference type="ARBA" id="ARBA00023211"/>
    </source>
</evidence>
<evidence type="ECO:0000256" key="6">
    <source>
        <dbReference type="ARBA" id="ARBA00022723"/>
    </source>
</evidence>
<dbReference type="PROSITE" id="PS00184">
    <property type="entry name" value="GARS"/>
    <property type="match status" value="1"/>
</dbReference>
<proteinExistence type="inferred from homology"/>
<keyword evidence="9 15" id="KW-0067">ATP-binding</keyword>
<dbReference type="SUPFAM" id="SSF51246">
    <property type="entry name" value="Rudiment single hybrid motif"/>
    <property type="match status" value="1"/>
</dbReference>
<protein>
    <recommendedName>
        <fullName evidence="4 14">Phosphoribosylamine--glycine ligase</fullName>
        <ecNumber evidence="4 14">6.3.4.13</ecNumber>
    </recommendedName>
    <alternativeName>
        <fullName evidence="14">GARS</fullName>
    </alternativeName>
    <alternativeName>
        <fullName evidence="12 14">Glycinamide ribonucleotide synthetase</fullName>
    </alternativeName>
    <alternativeName>
        <fullName evidence="13 14">Phosphoribosylglycinamide synthetase</fullName>
    </alternativeName>
</protein>
<evidence type="ECO:0000256" key="14">
    <source>
        <dbReference type="HAMAP-Rule" id="MF_00138"/>
    </source>
</evidence>
<keyword evidence="6" id="KW-0479">Metal-binding</keyword>
<dbReference type="InterPro" id="IPR013815">
    <property type="entry name" value="ATP_grasp_subdomain_1"/>
</dbReference>
<organism evidence="17 18">
    <name type="scientific">Candidatus Falkowbacteria bacterium GW2011_GWF2_39_8</name>
    <dbReference type="NCBI Taxonomy" id="1618642"/>
    <lineage>
        <taxon>Bacteria</taxon>
        <taxon>Candidatus Falkowiibacteriota</taxon>
    </lineage>
</organism>
<dbReference type="InterPro" id="IPR020560">
    <property type="entry name" value="PRibGlycinamide_synth_C-dom"/>
</dbReference>
<dbReference type="SMART" id="SM01209">
    <property type="entry name" value="GARS_A"/>
    <property type="match status" value="1"/>
</dbReference>
<dbReference type="GO" id="GO:0005524">
    <property type="term" value="F:ATP binding"/>
    <property type="evidence" value="ECO:0007669"/>
    <property type="project" value="UniProtKB-UniRule"/>
</dbReference>
<evidence type="ECO:0000256" key="15">
    <source>
        <dbReference type="PROSITE-ProRule" id="PRU00409"/>
    </source>
</evidence>
<comment type="similarity">
    <text evidence="11 14">Belongs to the GARS family.</text>
</comment>
<dbReference type="InterPro" id="IPR016185">
    <property type="entry name" value="PreATP-grasp_dom_sf"/>
</dbReference>
<sequence>MKILVIGSGGREHALIWKIKQSPLVKEIFCAPGNAGTARLGINIPIDAKDLTELLAFAKKSRIDLTVIGPEVPLDMGIVDLFEAEGLKILGPSQKAAQLEANKAFSKDMMKKYGVPTARYSVFDKIIHAQDFVEDLLKTPPFVIKASGLAAGKGVVIAQSIAEANAAIKGMLTGKLFGDAGREIVIEEYLSGEEASFLAFTDGRNIIPLASSQDHKKLLDGDLGPNTGGMGAYSPAPVVTPAIHDKVMVEVMRRMVDGMAKERRTYRGILYAGLMINGDDIKTLEFNCRFGDPECQPLMMRLKSDIVPIMMEIANHGDIRHFKLDWDPRPALCIVQAAHGYPDAPRKGDEIVGLHDLDDWKDIVAFLAGVKVVDGKLVTDGGRITGITGIAETMQAVIDLVYPAAHMVDFDGRQFRDDIGRKALGR</sequence>
<dbReference type="Gene3D" id="3.40.50.20">
    <property type="match status" value="1"/>
</dbReference>
<evidence type="ECO:0000256" key="7">
    <source>
        <dbReference type="ARBA" id="ARBA00022741"/>
    </source>
</evidence>
<dbReference type="Pfam" id="PF01071">
    <property type="entry name" value="GARS_A"/>
    <property type="match status" value="1"/>
</dbReference>
<dbReference type="InterPro" id="IPR037123">
    <property type="entry name" value="PRibGlycinamide_synth_C_sf"/>
</dbReference>
<name>A0A0G0SDM4_9BACT</name>
<dbReference type="NCBIfam" id="TIGR00877">
    <property type="entry name" value="purD"/>
    <property type="match status" value="1"/>
</dbReference>
<dbReference type="PANTHER" id="PTHR43472">
    <property type="entry name" value="PHOSPHORIBOSYLAMINE--GLYCINE LIGASE"/>
    <property type="match status" value="1"/>
</dbReference>
<dbReference type="Proteomes" id="UP000034137">
    <property type="component" value="Unassembled WGS sequence"/>
</dbReference>
<accession>A0A0G0SDM4</accession>
<comment type="cofactor">
    <cofactor evidence="2">
        <name>Mg(2+)</name>
        <dbReference type="ChEBI" id="CHEBI:18420"/>
    </cofactor>
</comment>
<evidence type="ECO:0000256" key="5">
    <source>
        <dbReference type="ARBA" id="ARBA00022598"/>
    </source>
</evidence>
<feature type="domain" description="ATP-grasp" evidence="16">
    <location>
        <begin position="107"/>
        <end position="315"/>
    </location>
</feature>
<dbReference type="EC" id="6.3.4.13" evidence="4 14"/>
<dbReference type="GO" id="GO:0006189">
    <property type="term" value="P:'de novo' IMP biosynthetic process"/>
    <property type="evidence" value="ECO:0007669"/>
    <property type="project" value="UniProtKB-UniRule"/>
</dbReference>
<evidence type="ECO:0000256" key="12">
    <source>
        <dbReference type="ARBA" id="ARBA00042242"/>
    </source>
</evidence>
<dbReference type="PATRIC" id="fig|1618642.3.peg.476"/>
<keyword evidence="5 14" id="KW-0436">Ligase</keyword>
<reference evidence="17 18" key="1">
    <citation type="journal article" date="2015" name="Nature">
        <title>rRNA introns, odd ribosomes, and small enigmatic genomes across a large radiation of phyla.</title>
        <authorList>
            <person name="Brown C.T."/>
            <person name="Hug L.A."/>
            <person name="Thomas B.C."/>
            <person name="Sharon I."/>
            <person name="Castelle C.J."/>
            <person name="Singh A."/>
            <person name="Wilkins M.J."/>
            <person name="Williams K.H."/>
            <person name="Banfield J.F."/>
        </authorList>
    </citation>
    <scope>NUCLEOTIDE SEQUENCE [LARGE SCALE GENOMIC DNA]</scope>
</reference>
<dbReference type="InterPro" id="IPR011761">
    <property type="entry name" value="ATP-grasp"/>
</dbReference>
<comment type="caution">
    <text evidence="17">The sequence shown here is derived from an EMBL/GenBank/DDBJ whole genome shotgun (WGS) entry which is preliminary data.</text>
</comment>
<keyword evidence="7 15" id="KW-0547">Nucleotide-binding</keyword>
<dbReference type="AlphaFoldDB" id="A0A0G0SDM4"/>
<dbReference type="Gene3D" id="3.90.600.10">
    <property type="entry name" value="Phosphoribosylglycinamide synthetase, C-terminal domain"/>
    <property type="match status" value="1"/>
</dbReference>
<evidence type="ECO:0000256" key="4">
    <source>
        <dbReference type="ARBA" id="ARBA00013255"/>
    </source>
</evidence>
<evidence type="ECO:0000256" key="9">
    <source>
        <dbReference type="ARBA" id="ARBA00022840"/>
    </source>
</evidence>
<dbReference type="FunFam" id="3.40.50.20:FF:000006">
    <property type="entry name" value="Phosphoribosylamine--glycine ligase, chloroplastic"/>
    <property type="match status" value="1"/>
</dbReference>
<dbReference type="Gene3D" id="3.30.1490.20">
    <property type="entry name" value="ATP-grasp fold, A domain"/>
    <property type="match status" value="1"/>
</dbReference>
<dbReference type="GO" id="GO:0046872">
    <property type="term" value="F:metal ion binding"/>
    <property type="evidence" value="ECO:0007669"/>
    <property type="project" value="UniProtKB-KW"/>
</dbReference>
<evidence type="ECO:0000256" key="2">
    <source>
        <dbReference type="ARBA" id="ARBA00001946"/>
    </source>
</evidence>
<dbReference type="UniPathway" id="UPA00074">
    <property type="reaction ID" value="UER00125"/>
</dbReference>
<evidence type="ECO:0000256" key="13">
    <source>
        <dbReference type="ARBA" id="ARBA00042864"/>
    </source>
</evidence>
<gene>
    <name evidence="14" type="primary">purD</name>
    <name evidence="17" type="ORF">UT64_C0022G0004</name>
</gene>
<dbReference type="EMBL" id="LBXO01000022">
    <property type="protein sequence ID" value="KKR32805.1"/>
    <property type="molecule type" value="Genomic_DNA"/>
</dbReference>
<dbReference type="InterPro" id="IPR020559">
    <property type="entry name" value="PRibGlycinamide_synth_CS"/>
</dbReference>
<dbReference type="InterPro" id="IPR011054">
    <property type="entry name" value="Rudment_hybrid_motif"/>
</dbReference>
<comment type="pathway">
    <text evidence="3 14">Purine metabolism; IMP biosynthesis via de novo pathway; N(1)-(5-phospho-D-ribosyl)glycinamide from 5-phospho-alpha-D-ribose 1-diphosphate: step 2/2.</text>
</comment>
<evidence type="ECO:0000313" key="18">
    <source>
        <dbReference type="Proteomes" id="UP000034137"/>
    </source>
</evidence>
<evidence type="ECO:0000256" key="8">
    <source>
        <dbReference type="ARBA" id="ARBA00022755"/>
    </source>
</evidence>
<dbReference type="Gene3D" id="3.30.470.20">
    <property type="entry name" value="ATP-grasp fold, B domain"/>
    <property type="match status" value="1"/>
</dbReference>
<evidence type="ECO:0000256" key="11">
    <source>
        <dbReference type="ARBA" id="ARBA00038345"/>
    </source>
</evidence>
<dbReference type="GO" id="GO:0004637">
    <property type="term" value="F:phosphoribosylamine-glycine ligase activity"/>
    <property type="evidence" value="ECO:0007669"/>
    <property type="project" value="UniProtKB-UniRule"/>
</dbReference>
<dbReference type="SUPFAM" id="SSF56059">
    <property type="entry name" value="Glutathione synthetase ATP-binding domain-like"/>
    <property type="match status" value="1"/>
</dbReference>
<evidence type="ECO:0000256" key="1">
    <source>
        <dbReference type="ARBA" id="ARBA00001936"/>
    </source>
</evidence>
<comment type="cofactor">
    <cofactor evidence="1">
        <name>Mn(2+)</name>
        <dbReference type="ChEBI" id="CHEBI:29035"/>
    </cofactor>
</comment>
<comment type="catalytic activity">
    <reaction evidence="14">
        <text>5-phospho-beta-D-ribosylamine + glycine + ATP = N(1)-(5-phospho-beta-D-ribosyl)glycinamide + ADP + phosphate + H(+)</text>
        <dbReference type="Rhea" id="RHEA:17453"/>
        <dbReference type="ChEBI" id="CHEBI:15378"/>
        <dbReference type="ChEBI" id="CHEBI:30616"/>
        <dbReference type="ChEBI" id="CHEBI:43474"/>
        <dbReference type="ChEBI" id="CHEBI:57305"/>
        <dbReference type="ChEBI" id="CHEBI:58681"/>
        <dbReference type="ChEBI" id="CHEBI:143788"/>
        <dbReference type="ChEBI" id="CHEBI:456216"/>
        <dbReference type="EC" id="6.3.4.13"/>
    </reaction>
</comment>
<dbReference type="Pfam" id="PF02843">
    <property type="entry name" value="GARS_C"/>
    <property type="match status" value="1"/>
</dbReference>
<dbReference type="HAMAP" id="MF_00138">
    <property type="entry name" value="GARS"/>
    <property type="match status" value="1"/>
</dbReference>